<dbReference type="AlphaFoldDB" id="X1PEF3"/>
<evidence type="ECO:0008006" key="2">
    <source>
        <dbReference type="Google" id="ProtNLM"/>
    </source>
</evidence>
<protein>
    <recommendedName>
        <fullName evidence="2">Peptidase M48 domain-containing protein</fullName>
    </recommendedName>
</protein>
<sequence length="65" mass="7343">SEGLAKALEKISQDPHPLKVANNSYAHLYFASPFRGKQSKSFLTKLFMTHPPAEERTRALRGMKI</sequence>
<evidence type="ECO:0000313" key="1">
    <source>
        <dbReference type="EMBL" id="GAI37400.1"/>
    </source>
</evidence>
<proteinExistence type="predicted"/>
<reference evidence="1" key="1">
    <citation type="journal article" date="2014" name="Front. Microbiol.">
        <title>High frequency of phylogenetically diverse reductive dehalogenase-homologous genes in deep subseafloor sedimentary metagenomes.</title>
        <authorList>
            <person name="Kawai M."/>
            <person name="Futagami T."/>
            <person name="Toyoda A."/>
            <person name="Takaki Y."/>
            <person name="Nishi S."/>
            <person name="Hori S."/>
            <person name="Arai W."/>
            <person name="Tsubouchi T."/>
            <person name="Morono Y."/>
            <person name="Uchiyama I."/>
            <person name="Ito T."/>
            <person name="Fujiyama A."/>
            <person name="Inagaki F."/>
            <person name="Takami H."/>
        </authorList>
    </citation>
    <scope>NUCLEOTIDE SEQUENCE</scope>
    <source>
        <strain evidence="1">Expedition CK06-06</strain>
    </source>
</reference>
<dbReference type="EMBL" id="BARV01026127">
    <property type="protein sequence ID" value="GAI37400.1"/>
    <property type="molecule type" value="Genomic_DNA"/>
</dbReference>
<gene>
    <name evidence="1" type="ORF">S06H3_42278</name>
</gene>
<organism evidence="1">
    <name type="scientific">marine sediment metagenome</name>
    <dbReference type="NCBI Taxonomy" id="412755"/>
    <lineage>
        <taxon>unclassified sequences</taxon>
        <taxon>metagenomes</taxon>
        <taxon>ecological metagenomes</taxon>
    </lineage>
</organism>
<comment type="caution">
    <text evidence="1">The sequence shown here is derived from an EMBL/GenBank/DDBJ whole genome shotgun (WGS) entry which is preliminary data.</text>
</comment>
<feature type="non-terminal residue" evidence="1">
    <location>
        <position position="1"/>
    </location>
</feature>
<accession>X1PEF3</accession>
<name>X1PEF3_9ZZZZ</name>